<evidence type="ECO:0000256" key="5">
    <source>
        <dbReference type="ARBA" id="ARBA00023136"/>
    </source>
</evidence>
<evidence type="ECO:0000256" key="2">
    <source>
        <dbReference type="ARBA" id="ARBA00022475"/>
    </source>
</evidence>
<dbReference type="AlphaFoldDB" id="A0A917HTP4"/>
<protein>
    <submittedName>
        <fullName evidence="7">ABC transporter permease</fullName>
    </submittedName>
</protein>
<dbReference type="Pfam" id="PF02653">
    <property type="entry name" value="BPD_transp_2"/>
    <property type="match status" value="1"/>
</dbReference>
<keyword evidence="4 6" id="KW-1133">Transmembrane helix</keyword>
<evidence type="ECO:0000256" key="3">
    <source>
        <dbReference type="ARBA" id="ARBA00022692"/>
    </source>
</evidence>
<dbReference type="PANTHER" id="PTHR32196">
    <property type="entry name" value="ABC TRANSPORTER PERMEASE PROTEIN YPHD-RELATED-RELATED"/>
    <property type="match status" value="1"/>
</dbReference>
<keyword evidence="5 6" id="KW-0472">Membrane</keyword>
<sequence length="292" mass="31070">MDFYVAAIIQALCFGPLVIGLFLSMKIFNIPDITTDGSYTLGAVITAVGLSNGYPPLVTLFLAMLGGAFAGGCTALIHTGLRIHALLAGILVMTALYSVNLVLLGRSNLPLLGFADIFAGLGLFTRTDDNTLFVLVLFVVILLFAMSYLLRSDFGIALRATGDSEPMIRAQGVNTTRMKVYGLAMSNALVAWSGSLMAQFQGFVDINMGIGIVISGLGAVIIGDTLINFLKVRAIPPMLCWVLFGVITFQLMLALALDAGVDANLLKLTTSVLVLVIVALPRFGGILEFNRR</sequence>
<comment type="subcellular location">
    <subcellularLocation>
        <location evidence="1">Cell membrane</location>
        <topology evidence="1">Multi-pass membrane protein</topology>
    </subcellularLocation>
</comment>
<reference evidence="7" key="2">
    <citation type="submission" date="2020-09" db="EMBL/GenBank/DDBJ databases">
        <authorList>
            <person name="Sun Q."/>
            <person name="Zhou Y."/>
        </authorList>
    </citation>
    <scope>NUCLEOTIDE SEQUENCE</scope>
    <source>
        <strain evidence="7">CGMCC 1.12195</strain>
    </source>
</reference>
<organism evidence="7 8">
    <name type="scientific">Parapedobacter pyrenivorans</name>
    <dbReference type="NCBI Taxonomy" id="1305674"/>
    <lineage>
        <taxon>Bacteria</taxon>
        <taxon>Pseudomonadati</taxon>
        <taxon>Bacteroidota</taxon>
        <taxon>Sphingobacteriia</taxon>
        <taxon>Sphingobacteriales</taxon>
        <taxon>Sphingobacteriaceae</taxon>
        <taxon>Parapedobacter</taxon>
    </lineage>
</organism>
<evidence type="ECO:0000313" key="7">
    <source>
        <dbReference type="EMBL" id="GGG88882.1"/>
    </source>
</evidence>
<dbReference type="PANTHER" id="PTHR32196:SF69">
    <property type="entry name" value="BRANCHED-CHAIN AMINO ACID TRANSPORT SYSTEM, PERMEASE PROTEIN"/>
    <property type="match status" value="1"/>
</dbReference>
<dbReference type="RefSeq" id="WP_188506262.1">
    <property type="nucleotide sequence ID" value="NZ_BMER01000002.1"/>
</dbReference>
<feature type="transmembrane region" description="Helical" evidence="6">
    <location>
        <begin position="206"/>
        <end position="227"/>
    </location>
</feature>
<evidence type="ECO:0000256" key="6">
    <source>
        <dbReference type="SAM" id="Phobius"/>
    </source>
</evidence>
<reference evidence="7" key="1">
    <citation type="journal article" date="2014" name="Int. J. Syst. Evol. Microbiol.">
        <title>Complete genome sequence of Corynebacterium casei LMG S-19264T (=DSM 44701T), isolated from a smear-ripened cheese.</title>
        <authorList>
            <consortium name="US DOE Joint Genome Institute (JGI-PGF)"/>
            <person name="Walter F."/>
            <person name="Albersmeier A."/>
            <person name="Kalinowski J."/>
            <person name="Ruckert C."/>
        </authorList>
    </citation>
    <scope>NUCLEOTIDE SEQUENCE</scope>
    <source>
        <strain evidence="7">CGMCC 1.12195</strain>
    </source>
</reference>
<dbReference type="CDD" id="cd06574">
    <property type="entry name" value="TM_PBP1_branched-chain-AA_like"/>
    <property type="match status" value="1"/>
</dbReference>
<evidence type="ECO:0000256" key="1">
    <source>
        <dbReference type="ARBA" id="ARBA00004651"/>
    </source>
</evidence>
<keyword evidence="3 6" id="KW-0812">Transmembrane</keyword>
<feature type="transmembrane region" description="Helical" evidence="6">
    <location>
        <begin position="60"/>
        <end position="78"/>
    </location>
</feature>
<accession>A0A917HTP4</accession>
<keyword evidence="8" id="KW-1185">Reference proteome</keyword>
<feature type="transmembrane region" description="Helical" evidence="6">
    <location>
        <begin position="6"/>
        <end position="25"/>
    </location>
</feature>
<dbReference type="GO" id="GO:0022857">
    <property type="term" value="F:transmembrane transporter activity"/>
    <property type="evidence" value="ECO:0007669"/>
    <property type="project" value="InterPro"/>
</dbReference>
<proteinExistence type="predicted"/>
<dbReference type="EMBL" id="BMER01000002">
    <property type="protein sequence ID" value="GGG88882.1"/>
    <property type="molecule type" value="Genomic_DNA"/>
</dbReference>
<dbReference type="GO" id="GO:0005886">
    <property type="term" value="C:plasma membrane"/>
    <property type="evidence" value="ECO:0007669"/>
    <property type="project" value="UniProtKB-SubCell"/>
</dbReference>
<evidence type="ECO:0000313" key="8">
    <source>
        <dbReference type="Proteomes" id="UP000660862"/>
    </source>
</evidence>
<feature type="transmembrane region" description="Helical" evidence="6">
    <location>
        <begin position="263"/>
        <end position="283"/>
    </location>
</feature>
<evidence type="ECO:0000256" key="4">
    <source>
        <dbReference type="ARBA" id="ARBA00022989"/>
    </source>
</evidence>
<feature type="transmembrane region" description="Helical" evidence="6">
    <location>
        <begin position="239"/>
        <end position="257"/>
    </location>
</feature>
<feature type="transmembrane region" description="Helical" evidence="6">
    <location>
        <begin position="85"/>
        <end position="104"/>
    </location>
</feature>
<gene>
    <name evidence="7" type="ORF">GCM10007415_23710</name>
</gene>
<feature type="transmembrane region" description="Helical" evidence="6">
    <location>
        <begin position="180"/>
        <end position="200"/>
    </location>
</feature>
<dbReference type="Proteomes" id="UP000660862">
    <property type="component" value="Unassembled WGS sequence"/>
</dbReference>
<feature type="transmembrane region" description="Helical" evidence="6">
    <location>
        <begin position="131"/>
        <end position="150"/>
    </location>
</feature>
<comment type="caution">
    <text evidence="7">The sequence shown here is derived from an EMBL/GenBank/DDBJ whole genome shotgun (WGS) entry which is preliminary data.</text>
</comment>
<keyword evidence="2" id="KW-1003">Cell membrane</keyword>
<name>A0A917HTP4_9SPHI</name>
<dbReference type="InterPro" id="IPR001851">
    <property type="entry name" value="ABC_transp_permease"/>
</dbReference>